<keyword evidence="11" id="KW-1185">Reference proteome</keyword>
<keyword evidence="4 7" id="KW-1133">Transmembrane helix</keyword>
<dbReference type="PANTHER" id="PTHR43840:SF4">
    <property type="entry name" value="CDF DIVALENT METAL CATION TRANSPORTER (EUROFUNG)"/>
    <property type="match status" value="1"/>
</dbReference>
<feature type="transmembrane region" description="Helical" evidence="7">
    <location>
        <begin position="303"/>
        <end position="324"/>
    </location>
</feature>
<feature type="compositionally biased region" description="Polar residues" evidence="6">
    <location>
        <begin position="50"/>
        <end position="66"/>
    </location>
</feature>
<dbReference type="GO" id="GO:0030003">
    <property type="term" value="P:intracellular monoatomic cation homeostasis"/>
    <property type="evidence" value="ECO:0007669"/>
    <property type="project" value="UniProtKB-ARBA"/>
</dbReference>
<evidence type="ECO:0000256" key="3">
    <source>
        <dbReference type="ARBA" id="ARBA00022692"/>
    </source>
</evidence>
<dbReference type="OrthoDB" id="78296at2759"/>
<dbReference type="EMBL" id="RBNI01006874">
    <property type="protein sequence ID" value="RUP45713.1"/>
    <property type="molecule type" value="Genomic_DNA"/>
</dbReference>
<name>A0A433D4K3_9FUNG</name>
<evidence type="ECO:0000256" key="2">
    <source>
        <dbReference type="ARBA" id="ARBA00022448"/>
    </source>
</evidence>
<evidence type="ECO:0000259" key="8">
    <source>
        <dbReference type="Pfam" id="PF01545"/>
    </source>
</evidence>
<feature type="non-terminal residue" evidence="10">
    <location>
        <position position="1"/>
    </location>
</feature>
<feature type="domain" description="Cation efflux protein transmembrane" evidence="8">
    <location>
        <begin position="159"/>
        <end position="351"/>
    </location>
</feature>
<dbReference type="PANTHER" id="PTHR43840">
    <property type="entry name" value="MITOCHONDRIAL METAL TRANSPORTER 1-RELATED"/>
    <property type="match status" value="1"/>
</dbReference>
<dbReference type="Proteomes" id="UP000268093">
    <property type="component" value="Unassembled WGS sequence"/>
</dbReference>
<dbReference type="GO" id="GO:0016020">
    <property type="term" value="C:membrane"/>
    <property type="evidence" value="ECO:0007669"/>
    <property type="project" value="UniProtKB-SubCell"/>
</dbReference>
<feature type="transmembrane region" description="Helical" evidence="7">
    <location>
        <begin position="225"/>
        <end position="244"/>
    </location>
</feature>
<evidence type="ECO:0000256" key="4">
    <source>
        <dbReference type="ARBA" id="ARBA00022989"/>
    </source>
</evidence>
<reference evidence="10 11" key="1">
    <citation type="journal article" date="2018" name="New Phytol.">
        <title>Phylogenomics of Endogonaceae and evolution of mycorrhizas within Mucoromycota.</title>
        <authorList>
            <person name="Chang Y."/>
            <person name="Desiro A."/>
            <person name="Na H."/>
            <person name="Sandor L."/>
            <person name="Lipzen A."/>
            <person name="Clum A."/>
            <person name="Barry K."/>
            <person name="Grigoriev I.V."/>
            <person name="Martin F.M."/>
            <person name="Stajich J.E."/>
            <person name="Smith M.E."/>
            <person name="Bonito G."/>
            <person name="Spatafora J.W."/>
        </authorList>
    </citation>
    <scope>NUCLEOTIDE SEQUENCE [LARGE SCALE GENOMIC DNA]</scope>
    <source>
        <strain evidence="10 11">GMNB39</strain>
    </source>
</reference>
<feature type="transmembrane region" description="Helical" evidence="7">
    <location>
        <begin position="151"/>
        <end position="177"/>
    </location>
</feature>
<evidence type="ECO:0000259" key="9">
    <source>
        <dbReference type="Pfam" id="PF16916"/>
    </source>
</evidence>
<proteinExistence type="predicted"/>
<comment type="caution">
    <text evidence="10">The sequence shown here is derived from an EMBL/GenBank/DDBJ whole genome shotgun (WGS) entry which is preliminary data.</text>
</comment>
<dbReference type="InterPro" id="IPR058533">
    <property type="entry name" value="Cation_efflux_TM"/>
</dbReference>
<dbReference type="InterPro" id="IPR027469">
    <property type="entry name" value="Cation_efflux_TMD_sf"/>
</dbReference>
<organism evidence="10 11">
    <name type="scientific">Jimgerdemannia flammicorona</name>
    <dbReference type="NCBI Taxonomy" id="994334"/>
    <lineage>
        <taxon>Eukaryota</taxon>
        <taxon>Fungi</taxon>
        <taxon>Fungi incertae sedis</taxon>
        <taxon>Mucoromycota</taxon>
        <taxon>Mucoromycotina</taxon>
        <taxon>Endogonomycetes</taxon>
        <taxon>Endogonales</taxon>
        <taxon>Endogonaceae</taxon>
        <taxon>Jimgerdemannia</taxon>
    </lineage>
</organism>
<dbReference type="SUPFAM" id="SSF160240">
    <property type="entry name" value="Cation efflux protein cytoplasmic domain-like"/>
    <property type="match status" value="1"/>
</dbReference>
<dbReference type="InterPro" id="IPR002524">
    <property type="entry name" value="Cation_efflux"/>
</dbReference>
<feature type="transmembrane region" description="Helical" evidence="7">
    <location>
        <begin position="183"/>
        <end position="204"/>
    </location>
</feature>
<evidence type="ECO:0000313" key="10">
    <source>
        <dbReference type="EMBL" id="RUP45713.1"/>
    </source>
</evidence>
<feature type="domain" description="Cation efflux protein cytoplasmic" evidence="9">
    <location>
        <begin position="373"/>
        <end position="432"/>
    </location>
</feature>
<dbReference type="GO" id="GO:0098771">
    <property type="term" value="P:inorganic ion homeostasis"/>
    <property type="evidence" value="ECO:0007669"/>
    <property type="project" value="UniProtKB-ARBA"/>
</dbReference>
<feature type="region of interest" description="Disordered" evidence="6">
    <location>
        <begin position="40"/>
        <end position="76"/>
    </location>
</feature>
<sequence>LYSCALYAVTESVTVLIVNSVFSDQFSDYPFIPHLYGMPPKPNTPHSRKSSLNIRSAMSRSPPDSTSHARKSEQEIARIKNKNTRAFYERQNRIIDRYLEVDHIIDNLDPETPAPTPIQERNGDEESTAGASTPLLKKPRPPSSNAASSPFLVHLAINLSFVINLVLFITKIFVALASGSLSVLASAFESFLDLLSNGIIFYTIRVIKKRDYYKYPVGKSRMEPLGIIVFAVITTTSFVQVLVASVERLVDPNKGEEAMDLSPLSLGLLIINIVVKSALWIWCRSIKGSSSVQALAQDHENDVVFNVASTIFPIAANLTSWWWLDPVGGIILSLYIIYEWLSTLLENIRRLTGHAASIDDIKQLTYMAWRFSPLIEEIDTVRAYYVGDRLMVEVDIVMPPDCPLRQAHDVGEALQNALERLENVERAFVHLDYESDHAIEHRAVLHQVGFGGTGV</sequence>
<dbReference type="Pfam" id="PF16916">
    <property type="entry name" value="ZT_dimer"/>
    <property type="match status" value="1"/>
</dbReference>
<dbReference type="Gene3D" id="3.30.70.1350">
    <property type="entry name" value="Cation efflux protein, cytoplasmic domain"/>
    <property type="match status" value="1"/>
</dbReference>
<evidence type="ECO:0000256" key="6">
    <source>
        <dbReference type="SAM" id="MobiDB-lite"/>
    </source>
</evidence>
<accession>A0A433D4K3</accession>
<keyword evidence="2" id="KW-0813">Transport</keyword>
<dbReference type="InterPro" id="IPR027470">
    <property type="entry name" value="Cation_efflux_CTD"/>
</dbReference>
<feature type="transmembrane region" description="Helical" evidence="7">
    <location>
        <begin position="264"/>
        <end position="282"/>
    </location>
</feature>
<dbReference type="InterPro" id="IPR036837">
    <property type="entry name" value="Cation_efflux_CTD_sf"/>
</dbReference>
<keyword evidence="3 7" id="KW-0812">Transmembrane</keyword>
<evidence type="ECO:0000256" key="7">
    <source>
        <dbReference type="SAM" id="Phobius"/>
    </source>
</evidence>
<dbReference type="NCBIfam" id="TIGR01297">
    <property type="entry name" value="CDF"/>
    <property type="match status" value="1"/>
</dbReference>
<dbReference type="AlphaFoldDB" id="A0A433D4K3"/>
<comment type="subcellular location">
    <subcellularLocation>
        <location evidence="1">Membrane</location>
        <topology evidence="1">Multi-pass membrane protein</topology>
    </subcellularLocation>
</comment>
<dbReference type="FunFam" id="1.20.1510.10:FF:000005">
    <property type="entry name" value="Putative Cation diffusion facilitator 1"/>
    <property type="match status" value="1"/>
</dbReference>
<dbReference type="GO" id="GO:0008324">
    <property type="term" value="F:monoatomic cation transmembrane transporter activity"/>
    <property type="evidence" value="ECO:0007669"/>
    <property type="project" value="InterPro"/>
</dbReference>
<dbReference type="Pfam" id="PF01545">
    <property type="entry name" value="Cation_efflux"/>
    <property type="match status" value="1"/>
</dbReference>
<evidence type="ECO:0000256" key="5">
    <source>
        <dbReference type="ARBA" id="ARBA00023136"/>
    </source>
</evidence>
<protein>
    <submittedName>
        <fullName evidence="10">Cation efflux family-domain-containing protein</fullName>
    </submittedName>
</protein>
<evidence type="ECO:0000313" key="11">
    <source>
        <dbReference type="Proteomes" id="UP000268093"/>
    </source>
</evidence>
<feature type="region of interest" description="Disordered" evidence="6">
    <location>
        <begin position="107"/>
        <end position="142"/>
    </location>
</feature>
<gene>
    <name evidence="10" type="ORF">BC936DRAFT_147832</name>
</gene>
<keyword evidence="5 7" id="KW-0472">Membrane</keyword>
<dbReference type="SUPFAM" id="SSF161111">
    <property type="entry name" value="Cation efflux protein transmembrane domain-like"/>
    <property type="match status" value="1"/>
</dbReference>
<evidence type="ECO:0000256" key="1">
    <source>
        <dbReference type="ARBA" id="ARBA00004141"/>
    </source>
</evidence>
<dbReference type="InterPro" id="IPR050291">
    <property type="entry name" value="CDF_Transporter"/>
</dbReference>
<dbReference type="Gene3D" id="1.20.1510.10">
    <property type="entry name" value="Cation efflux protein transmembrane domain"/>
    <property type="match status" value="1"/>
</dbReference>